<comment type="caution">
    <text evidence="1">The sequence shown here is derived from an EMBL/GenBank/DDBJ whole genome shotgun (WGS) entry which is preliminary data.</text>
</comment>
<protein>
    <submittedName>
        <fullName evidence="1">Uncharacterized protein</fullName>
    </submittedName>
</protein>
<keyword evidence="2" id="KW-1185">Reference proteome</keyword>
<dbReference type="EMBL" id="JASJUT010000001">
    <property type="protein sequence ID" value="MDK2593541.1"/>
    <property type="molecule type" value="Genomic_DNA"/>
</dbReference>
<dbReference type="RefSeq" id="WP_284135994.1">
    <property type="nucleotide sequence ID" value="NZ_JASJUT010000001.1"/>
</dbReference>
<accession>A0ABT7EG77</accession>
<sequence>MAEHDLDAFLLPHGEIMGLDDAVKALSEEQGNLFFIPDKPTPNHEFCKRFSVDIERALSHHAGSTYQTPKLDKI</sequence>
<dbReference type="Proteomes" id="UP001231915">
    <property type="component" value="Unassembled WGS sequence"/>
</dbReference>
<name>A0ABT7EG77_9GAMM</name>
<evidence type="ECO:0000313" key="1">
    <source>
        <dbReference type="EMBL" id="MDK2593541.1"/>
    </source>
</evidence>
<evidence type="ECO:0000313" key="2">
    <source>
        <dbReference type="Proteomes" id="UP001231915"/>
    </source>
</evidence>
<proteinExistence type="predicted"/>
<gene>
    <name evidence="1" type="ORF">QNM18_00490</name>
</gene>
<organism evidence="1 2">
    <name type="scientific">Pseudoalteromonas obscura</name>
    <dbReference type="NCBI Taxonomy" id="3048491"/>
    <lineage>
        <taxon>Bacteria</taxon>
        <taxon>Pseudomonadati</taxon>
        <taxon>Pseudomonadota</taxon>
        <taxon>Gammaproteobacteria</taxon>
        <taxon>Alteromonadales</taxon>
        <taxon>Pseudoalteromonadaceae</taxon>
        <taxon>Pseudoalteromonas</taxon>
    </lineage>
</organism>
<reference evidence="1 2" key="1">
    <citation type="submission" date="2023-05" db="EMBL/GenBank/DDBJ databases">
        <title>Pseudoalteromonas ardens sp. nov., Pseudoalteromonas obscura sp. nov., and Pseudoalteromonas umbrosa sp. nov., isolated from the coral Montipora capitata.</title>
        <authorList>
            <person name="Thomas E.M."/>
            <person name="Smith E.M."/>
            <person name="Papke E."/>
            <person name="Shlafstein M.D."/>
            <person name="Oline D.K."/>
            <person name="Videau P."/>
            <person name="Saw J.H."/>
            <person name="Strangman W.K."/>
            <person name="Ushijima B."/>
        </authorList>
    </citation>
    <scope>NUCLEOTIDE SEQUENCE [LARGE SCALE GENOMIC DNA]</scope>
    <source>
        <strain evidence="1 2">P94</strain>
    </source>
</reference>